<evidence type="ECO:0000256" key="1">
    <source>
        <dbReference type="ARBA" id="ARBA00023254"/>
    </source>
</evidence>
<dbReference type="Pfam" id="PF08631">
    <property type="entry name" value="SPO22"/>
    <property type="match status" value="1"/>
</dbReference>
<keyword evidence="4" id="KW-1185">Reference proteome</keyword>
<evidence type="ECO:0000313" key="3">
    <source>
        <dbReference type="EMBL" id="KAF1989013.1"/>
    </source>
</evidence>
<dbReference type="EMBL" id="ML977146">
    <property type="protein sequence ID" value="KAF1989013.1"/>
    <property type="molecule type" value="Genomic_DNA"/>
</dbReference>
<accession>A0A6G1H704</accession>
<dbReference type="OrthoDB" id="65716at2759"/>
<dbReference type="Gene3D" id="1.25.40.10">
    <property type="entry name" value="Tetratricopeptide repeat domain"/>
    <property type="match status" value="1"/>
</dbReference>
<dbReference type="PANTHER" id="PTHR40375">
    <property type="entry name" value="SPORULATION-SPECIFIC PROTEIN 22"/>
    <property type="match status" value="1"/>
</dbReference>
<proteinExistence type="predicted"/>
<dbReference type="AlphaFoldDB" id="A0A6G1H704"/>
<gene>
    <name evidence="3" type="ORF">K402DRAFT_12691</name>
</gene>
<dbReference type="GO" id="GO:0090173">
    <property type="term" value="P:regulation of synaptonemal complex assembly"/>
    <property type="evidence" value="ECO:0007669"/>
    <property type="project" value="InterPro"/>
</dbReference>
<evidence type="ECO:0000256" key="2">
    <source>
        <dbReference type="ARBA" id="ARBA00031845"/>
    </source>
</evidence>
<organism evidence="3 4">
    <name type="scientific">Aulographum hederae CBS 113979</name>
    <dbReference type="NCBI Taxonomy" id="1176131"/>
    <lineage>
        <taxon>Eukaryota</taxon>
        <taxon>Fungi</taxon>
        <taxon>Dikarya</taxon>
        <taxon>Ascomycota</taxon>
        <taxon>Pezizomycotina</taxon>
        <taxon>Dothideomycetes</taxon>
        <taxon>Pleosporomycetidae</taxon>
        <taxon>Aulographales</taxon>
        <taxon>Aulographaceae</taxon>
    </lineage>
</organism>
<dbReference type="PANTHER" id="PTHR40375:SF2">
    <property type="entry name" value="SPORULATION-SPECIFIC PROTEIN 22"/>
    <property type="match status" value="1"/>
</dbReference>
<protein>
    <recommendedName>
        <fullName evidence="2">Protein ZIP4 homolog</fullName>
    </recommendedName>
</protein>
<keyword evidence="1" id="KW-0469">Meiosis</keyword>
<dbReference type="InterPro" id="IPR013940">
    <property type="entry name" value="Spo22/ZIP4/TEX11"/>
</dbReference>
<sequence length="967" mass="108836">MPPSRDLRTEKEKRIKALLNFVDAVPNRVSSDKPDPSLTPELLAHIKSLPLPLPSTSTSLSIAKELDEKGTALWNHVTRLRRKDDALGDKRTLSLLRVFAFLVLDCGQQQQSSHKRKDDATSAKAKALMKVSASNGVRLLKVGLKAATACLDIGELESCTRALERAAVWQDVLDKSEGNGRDEDVKGRLCSEYFVLRTALAWKQDRLDLTEHWFSKITKQGETLDPQAAEKLADLLFEIGKDQMAKKNYEWAAKWLERAYDVLAEQELENLSEDSAELNMSIIQKLIRAFVAQDNDEARVRAWDLVTLMEQDYADKMVVWLLKLELLSSDRTTDPAAYYTVLQRMIRSAVLTQPNFKTMMYHIRKFKDKDPHLACKAIDELLIDRLCGQAKEESIESAAMTRIWITLTTSENADAVSSLNELFENLNRGLERPFTSSATHAAQTLIWNRIESTYSQNHFDMAESWCSLAAHPLFEQCGELNQAKLARKLILCALGRHNLDAAREHWFRMTDVAKSAPITRYLMFKVAVRSQDDALATDCLKKLSKTSSKDATLLYACVVDALQVGNQKEALLSLQTVLKKYDYNAPEGVHLPALLRTTGRLMVNGLKPEDVANDVDMAEVCRLFEGAAVQATRSLRQAEEGTSSQFTPEELDWFSKNSYNLCLKFCTDMHPSYLSRMLICGIKFIDLLIPLSDSEQQEGLELRRTFCSFLTACANITLARSEDNIEYSLQNYTAVREHARDFRAQVAKHVASTTLTTGAKADLKAKYMHMIKFELEAALKLSKWEDLDGLFRDCWTYDDSSTSGGWDTLADLILIVHAEAVNADVESSHLRIDRSMKTAASNNNSDPINLSRWLRCIFQIGLGIDETISLDCLDKAYKIANAAIRASQNHTQSQAQASIGQSYPEEELEWLASTSYNKAVDAYCADDDEMCRTWAEKALMLAEAGGEALKGLSQLLREKYSGLRWDK</sequence>
<dbReference type="InterPro" id="IPR039057">
    <property type="entry name" value="Spo22/ZIP4"/>
</dbReference>
<reference evidence="3" key="1">
    <citation type="journal article" date="2020" name="Stud. Mycol.">
        <title>101 Dothideomycetes genomes: a test case for predicting lifestyles and emergence of pathogens.</title>
        <authorList>
            <person name="Haridas S."/>
            <person name="Albert R."/>
            <person name="Binder M."/>
            <person name="Bloem J."/>
            <person name="Labutti K."/>
            <person name="Salamov A."/>
            <person name="Andreopoulos B."/>
            <person name="Baker S."/>
            <person name="Barry K."/>
            <person name="Bills G."/>
            <person name="Bluhm B."/>
            <person name="Cannon C."/>
            <person name="Castanera R."/>
            <person name="Culley D."/>
            <person name="Daum C."/>
            <person name="Ezra D."/>
            <person name="Gonzalez J."/>
            <person name="Henrissat B."/>
            <person name="Kuo A."/>
            <person name="Liang C."/>
            <person name="Lipzen A."/>
            <person name="Lutzoni F."/>
            <person name="Magnuson J."/>
            <person name="Mondo S."/>
            <person name="Nolan M."/>
            <person name="Ohm R."/>
            <person name="Pangilinan J."/>
            <person name="Park H.-J."/>
            <person name="Ramirez L."/>
            <person name="Alfaro M."/>
            <person name="Sun H."/>
            <person name="Tritt A."/>
            <person name="Yoshinaga Y."/>
            <person name="Zwiers L.-H."/>
            <person name="Turgeon B."/>
            <person name="Goodwin S."/>
            <person name="Spatafora J."/>
            <person name="Crous P."/>
            <person name="Grigoriev I."/>
        </authorList>
    </citation>
    <scope>NUCLEOTIDE SEQUENCE</scope>
    <source>
        <strain evidence="3">CBS 113979</strain>
    </source>
</reference>
<name>A0A6G1H704_9PEZI</name>
<dbReference type="Proteomes" id="UP000800041">
    <property type="component" value="Unassembled WGS sequence"/>
</dbReference>
<evidence type="ECO:0000313" key="4">
    <source>
        <dbReference type="Proteomes" id="UP000800041"/>
    </source>
</evidence>
<dbReference type="GO" id="GO:0051321">
    <property type="term" value="P:meiotic cell cycle"/>
    <property type="evidence" value="ECO:0007669"/>
    <property type="project" value="UniProtKB-KW"/>
</dbReference>
<dbReference type="InterPro" id="IPR011990">
    <property type="entry name" value="TPR-like_helical_dom_sf"/>
</dbReference>